<dbReference type="PANTHER" id="PTHR32481">
    <property type="entry name" value="AMINOPEPTIDASE"/>
    <property type="match status" value="1"/>
</dbReference>
<feature type="binding site" evidence="8">
    <location>
        <position position="200"/>
    </location>
    <ligand>
        <name>Zn(2+)</name>
        <dbReference type="ChEBI" id="CHEBI:29105"/>
        <label>2</label>
    </ligand>
</feature>
<dbReference type="Gene3D" id="3.40.630.10">
    <property type="entry name" value="Zn peptidases"/>
    <property type="match status" value="1"/>
</dbReference>
<sequence length="333" mass="36325">MQETLRKVTQAFGVSGNEEEIRDVITSEIRKYVDEIKVDNMGNLIAIKNGKSKTDGQAKKIMLAAHMDEIGIIATFIDEKGFIRFSNIGGVSAFNALAQRVRFKNGTIGTISAEEKLEDFKNLKLDKMFIDIGCKSKEETEKLVKIGDTATFVGDFYVQGDHAISKAMDNRSGCAILIELAKTLPKTDNEIYYVFTTQEEVGLRGAKTAAFGIMPDYAIAIDVTLTGDTPQCKDREVKLGRGPAIKVKDSAYIAHPQVRRELEELAKSNGIPYTLELLDRGGSDPGAIQSTGNGVPCGGISIPCRYVHSPSEMISLEDLKNCVKLAGLYASKA</sequence>
<feature type="active site" description="Proton acceptor" evidence="7">
    <location>
        <position position="199"/>
    </location>
</feature>
<feature type="binding site" evidence="8">
    <location>
        <position position="66"/>
    </location>
    <ligand>
        <name>Zn(2+)</name>
        <dbReference type="ChEBI" id="CHEBI:29105"/>
        <label>1</label>
    </ligand>
</feature>
<comment type="cofactor">
    <cofactor evidence="8">
        <name>a divalent metal cation</name>
        <dbReference type="ChEBI" id="CHEBI:60240"/>
    </cofactor>
    <text evidence="8">Binds 2 divalent metal cations per subunit.</text>
</comment>
<evidence type="ECO:0000256" key="5">
    <source>
        <dbReference type="ARBA" id="ARBA00022801"/>
    </source>
</evidence>
<dbReference type="Gene3D" id="2.40.30.40">
    <property type="entry name" value="Peptidase M42, domain 2"/>
    <property type="match status" value="1"/>
</dbReference>
<keyword evidence="3" id="KW-0645">Protease</keyword>
<evidence type="ECO:0000256" key="8">
    <source>
        <dbReference type="PIRSR" id="PIRSR001123-2"/>
    </source>
</evidence>
<keyword evidence="10" id="KW-1185">Reference proteome</keyword>
<dbReference type="PIRSF" id="PIRSF001123">
    <property type="entry name" value="PepA_GA"/>
    <property type="match status" value="1"/>
</dbReference>
<dbReference type="InterPro" id="IPR008007">
    <property type="entry name" value="Peptidase_M42"/>
</dbReference>
<dbReference type="GO" id="GO:0004177">
    <property type="term" value="F:aminopeptidase activity"/>
    <property type="evidence" value="ECO:0007669"/>
    <property type="project" value="UniProtKB-UniRule"/>
</dbReference>
<evidence type="ECO:0000256" key="6">
    <source>
        <dbReference type="PIRNR" id="PIRNR001123"/>
    </source>
</evidence>
<dbReference type="SUPFAM" id="SSF101821">
    <property type="entry name" value="Aminopeptidase/glucanase lid domain"/>
    <property type="match status" value="1"/>
</dbReference>
<dbReference type="Pfam" id="PF05343">
    <property type="entry name" value="Peptidase_M42"/>
    <property type="match status" value="1"/>
</dbReference>
<dbReference type="SUPFAM" id="SSF53187">
    <property type="entry name" value="Zn-dependent exopeptidases"/>
    <property type="match status" value="1"/>
</dbReference>
<dbReference type="InterPro" id="IPR051464">
    <property type="entry name" value="Peptidase_M42_aminopept"/>
</dbReference>
<proteinExistence type="inferred from homology"/>
<dbReference type="EMBL" id="CP061336">
    <property type="protein sequence ID" value="QNU68579.1"/>
    <property type="molecule type" value="Genomic_DNA"/>
</dbReference>
<keyword evidence="4 8" id="KW-0479">Metal-binding</keyword>
<organism evidence="9 10">
    <name type="scientific">Ruminiclostridium herbifermentans</name>
    <dbReference type="NCBI Taxonomy" id="2488810"/>
    <lineage>
        <taxon>Bacteria</taxon>
        <taxon>Bacillati</taxon>
        <taxon>Bacillota</taxon>
        <taxon>Clostridia</taxon>
        <taxon>Eubacteriales</taxon>
        <taxon>Oscillospiraceae</taxon>
        <taxon>Ruminiclostridium</taxon>
    </lineage>
</organism>
<feature type="binding site" evidence="8">
    <location>
        <position position="169"/>
    </location>
    <ligand>
        <name>Zn(2+)</name>
        <dbReference type="ChEBI" id="CHEBI:29105"/>
        <label>1</label>
    </ligand>
</feature>
<gene>
    <name evidence="9" type="ORF">EHE19_009365</name>
</gene>
<dbReference type="KEGG" id="rher:EHE19_009365"/>
<reference evidence="9 10" key="1">
    <citation type="submission" date="2020-09" db="EMBL/GenBank/DDBJ databases">
        <title>Characterization and genome sequencing of Ruminiclostridium sp. nov. MA18.</title>
        <authorList>
            <person name="Rettenmaier R."/>
            <person name="Kowollik M.-L."/>
            <person name="Liebl W."/>
            <person name="Zverlov V."/>
        </authorList>
    </citation>
    <scope>NUCLEOTIDE SEQUENCE [LARGE SCALE GENOMIC DNA]</scope>
    <source>
        <strain evidence="9 10">MA18</strain>
    </source>
</reference>
<name>A0A4U7JJ04_9FIRM</name>
<keyword evidence="5" id="KW-0378">Hydrolase</keyword>
<dbReference type="PANTHER" id="PTHR32481:SF9">
    <property type="entry name" value="ENDOGLUCANASE"/>
    <property type="match status" value="1"/>
</dbReference>
<evidence type="ECO:0000256" key="3">
    <source>
        <dbReference type="ARBA" id="ARBA00022670"/>
    </source>
</evidence>
<dbReference type="InterPro" id="IPR023367">
    <property type="entry name" value="Peptidase_M42_dom2"/>
</dbReference>
<evidence type="ECO:0000313" key="9">
    <source>
        <dbReference type="EMBL" id="QNU68579.1"/>
    </source>
</evidence>
<keyword evidence="2" id="KW-0031">Aminopeptidase</keyword>
<evidence type="ECO:0000256" key="4">
    <source>
        <dbReference type="ARBA" id="ARBA00022723"/>
    </source>
</evidence>
<dbReference type="GO" id="GO:0006508">
    <property type="term" value="P:proteolysis"/>
    <property type="evidence" value="ECO:0007669"/>
    <property type="project" value="UniProtKB-KW"/>
</dbReference>
<protein>
    <submittedName>
        <fullName evidence="9">M42 family metallopeptidase</fullName>
    </submittedName>
</protein>
<dbReference type="AlphaFoldDB" id="A0A4U7JJ04"/>
<comment type="similarity">
    <text evidence="1 6">Belongs to the peptidase M42 family.</text>
</comment>
<feature type="binding site" evidence="8">
    <location>
        <position position="308"/>
    </location>
    <ligand>
        <name>Zn(2+)</name>
        <dbReference type="ChEBI" id="CHEBI:29105"/>
        <label>2</label>
    </ligand>
</feature>
<dbReference type="GO" id="GO:0046872">
    <property type="term" value="F:metal ion binding"/>
    <property type="evidence" value="ECO:0007669"/>
    <property type="project" value="UniProtKB-UniRule"/>
</dbReference>
<evidence type="ECO:0000256" key="1">
    <source>
        <dbReference type="ARBA" id="ARBA00006272"/>
    </source>
</evidence>
<feature type="binding site" evidence="8">
    <location>
        <position position="222"/>
    </location>
    <ligand>
        <name>Zn(2+)</name>
        <dbReference type="ChEBI" id="CHEBI:29105"/>
        <label>1</label>
    </ligand>
</feature>
<evidence type="ECO:0000313" key="10">
    <source>
        <dbReference type="Proteomes" id="UP000306409"/>
    </source>
</evidence>
<feature type="binding site" evidence="8">
    <location>
        <position position="169"/>
    </location>
    <ligand>
        <name>Zn(2+)</name>
        <dbReference type="ChEBI" id="CHEBI:29105"/>
        <label>2</label>
    </ligand>
</feature>
<accession>A0A4U7JJ04</accession>
<evidence type="ECO:0000256" key="7">
    <source>
        <dbReference type="PIRSR" id="PIRSR001123-1"/>
    </source>
</evidence>
<dbReference type="Proteomes" id="UP000306409">
    <property type="component" value="Chromosome"/>
</dbReference>
<evidence type="ECO:0000256" key="2">
    <source>
        <dbReference type="ARBA" id="ARBA00022438"/>
    </source>
</evidence>
<dbReference type="OrthoDB" id="9772053at2"/>
<dbReference type="RefSeq" id="WP_137696192.1">
    <property type="nucleotide sequence ID" value="NZ_CP061336.1"/>
</dbReference>
<dbReference type="CDD" id="cd05656">
    <property type="entry name" value="M42_Frv"/>
    <property type="match status" value="1"/>
</dbReference>